<reference evidence="5 6" key="1">
    <citation type="submission" date="2016-10" db="EMBL/GenBank/DDBJ databases">
        <authorList>
            <person name="Varghese N."/>
            <person name="Submissions S."/>
        </authorList>
    </citation>
    <scope>NUCLEOTIDE SEQUENCE [LARGE SCALE GENOMIC DNA]</scope>
    <source>
        <strain evidence="5 6">DSM 1741</strain>
    </source>
</reference>
<dbReference type="GO" id="GO:0003700">
    <property type="term" value="F:DNA-binding transcription factor activity"/>
    <property type="evidence" value="ECO:0007669"/>
    <property type="project" value="InterPro"/>
</dbReference>
<comment type="caution">
    <text evidence="5">The sequence shown here is derived from an EMBL/GenBank/DDBJ whole genome shotgun (WGS) entry which is preliminary data.</text>
</comment>
<dbReference type="Proteomes" id="UP000199581">
    <property type="component" value="Unassembled WGS sequence"/>
</dbReference>
<keyword evidence="2" id="KW-0238">DNA-binding</keyword>
<dbReference type="OrthoDB" id="5454556at2"/>
<evidence type="ECO:0000256" key="3">
    <source>
        <dbReference type="ARBA" id="ARBA00023163"/>
    </source>
</evidence>
<dbReference type="RefSeq" id="WP_092193617.1">
    <property type="nucleotide sequence ID" value="NZ_FOTO01000012.1"/>
</dbReference>
<evidence type="ECO:0000259" key="4">
    <source>
        <dbReference type="PROSITE" id="PS50949"/>
    </source>
</evidence>
<sequence length="240" mass="27601">MELQRGSGVALWRQIQDWLEFRIKEREMPPGSKLPTEQELADRFKVNRHTVRRALTLLAEKDLIRTEQGSGSFVREQIIDYAVGVRTRFHENLLRQERKPRGELISSGIIPATTEVARALEMDKGEPVIVLETLGEADSVRICLASAHFPQSRFPGLDEHFRATGSVTQALRHYGVMDYRRKSTHISSRLPTAREARILHQSKTRPVLVTESINVDPRDWPIEFCETRFASERVQFTIET</sequence>
<dbReference type="InterPro" id="IPR000524">
    <property type="entry name" value="Tscrpt_reg_HTH_GntR"/>
</dbReference>
<dbReference type="SMART" id="SM00866">
    <property type="entry name" value="UTRA"/>
    <property type="match status" value="1"/>
</dbReference>
<gene>
    <name evidence="5" type="ORF">SAMN05421830_11224</name>
</gene>
<dbReference type="GO" id="GO:0045892">
    <property type="term" value="P:negative regulation of DNA-templated transcription"/>
    <property type="evidence" value="ECO:0007669"/>
    <property type="project" value="TreeGrafter"/>
</dbReference>
<organism evidence="5 6">
    <name type="scientific">Desulfomicrobium norvegicum (strain DSM 1741 / NCIMB 8310)</name>
    <name type="common">Desulfovibrio baculatus (strain Norway 4)</name>
    <name type="synonym">Desulfovibrio desulfuricans (strain Norway 4)</name>
    <dbReference type="NCBI Taxonomy" id="52561"/>
    <lineage>
        <taxon>Bacteria</taxon>
        <taxon>Pseudomonadati</taxon>
        <taxon>Thermodesulfobacteriota</taxon>
        <taxon>Desulfovibrionia</taxon>
        <taxon>Desulfovibrionales</taxon>
        <taxon>Desulfomicrobiaceae</taxon>
        <taxon>Desulfomicrobium</taxon>
    </lineage>
</organism>
<evidence type="ECO:0000256" key="1">
    <source>
        <dbReference type="ARBA" id="ARBA00023015"/>
    </source>
</evidence>
<dbReference type="Pfam" id="PF00392">
    <property type="entry name" value="GntR"/>
    <property type="match status" value="1"/>
</dbReference>
<dbReference type="InterPro" id="IPR028978">
    <property type="entry name" value="Chorismate_lyase_/UTRA_dom_sf"/>
</dbReference>
<dbReference type="InterPro" id="IPR011663">
    <property type="entry name" value="UTRA"/>
</dbReference>
<evidence type="ECO:0000256" key="2">
    <source>
        <dbReference type="ARBA" id="ARBA00023125"/>
    </source>
</evidence>
<protein>
    <submittedName>
        <fullName evidence="5">GntR family transcriptional regulator, phosphonate transport system regulatory protein</fullName>
    </submittedName>
</protein>
<dbReference type="CDD" id="cd07377">
    <property type="entry name" value="WHTH_GntR"/>
    <property type="match status" value="1"/>
</dbReference>
<dbReference type="Gene3D" id="3.40.1410.10">
    <property type="entry name" value="Chorismate lyase-like"/>
    <property type="match status" value="1"/>
</dbReference>
<evidence type="ECO:0000313" key="5">
    <source>
        <dbReference type="EMBL" id="SFM03424.1"/>
    </source>
</evidence>
<evidence type="ECO:0000313" key="6">
    <source>
        <dbReference type="Proteomes" id="UP000199581"/>
    </source>
</evidence>
<dbReference type="PANTHER" id="PTHR44846">
    <property type="entry name" value="MANNOSYL-D-GLYCERATE TRANSPORT/METABOLISM SYSTEM REPRESSOR MNGR-RELATED"/>
    <property type="match status" value="1"/>
</dbReference>
<dbReference type="Pfam" id="PF07702">
    <property type="entry name" value="UTRA"/>
    <property type="match status" value="1"/>
</dbReference>
<dbReference type="InterPro" id="IPR036390">
    <property type="entry name" value="WH_DNA-bd_sf"/>
</dbReference>
<dbReference type="EMBL" id="FOTO01000012">
    <property type="protein sequence ID" value="SFM03424.1"/>
    <property type="molecule type" value="Genomic_DNA"/>
</dbReference>
<dbReference type="InterPro" id="IPR012702">
    <property type="entry name" value="CP_lyase_PhnF"/>
</dbReference>
<dbReference type="PROSITE" id="PS50949">
    <property type="entry name" value="HTH_GNTR"/>
    <property type="match status" value="1"/>
</dbReference>
<feature type="domain" description="HTH gntR-type" evidence="4">
    <location>
        <begin position="9"/>
        <end position="77"/>
    </location>
</feature>
<dbReference type="AlphaFoldDB" id="A0A8G2C5M2"/>
<dbReference type="GO" id="GO:0003677">
    <property type="term" value="F:DNA binding"/>
    <property type="evidence" value="ECO:0007669"/>
    <property type="project" value="UniProtKB-KW"/>
</dbReference>
<dbReference type="PANTHER" id="PTHR44846:SF1">
    <property type="entry name" value="MANNOSYL-D-GLYCERATE TRANSPORT_METABOLISM SYSTEM REPRESSOR MNGR-RELATED"/>
    <property type="match status" value="1"/>
</dbReference>
<dbReference type="SUPFAM" id="SSF46785">
    <property type="entry name" value="Winged helix' DNA-binding domain"/>
    <property type="match status" value="1"/>
</dbReference>
<dbReference type="SMART" id="SM00345">
    <property type="entry name" value="HTH_GNTR"/>
    <property type="match status" value="1"/>
</dbReference>
<dbReference type="SUPFAM" id="SSF64288">
    <property type="entry name" value="Chorismate lyase-like"/>
    <property type="match status" value="1"/>
</dbReference>
<dbReference type="InterPro" id="IPR050679">
    <property type="entry name" value="Bact_HTH_transcr_reg"/>
</dbReference>
<dbReference type="PRINTS" id="PR00035">
    <property type="entry name" value="HTHGNTR"/>
</dbReference>
<keyword evidence="3" id="KW-0804">Transcription</keyword>
<keyword evidence="1" id="KW-0805">Transcription regulation</keyword>
<name>A0A8G2C5M2_DESNO</name>
<keyword evidence="6" id="KW-1185">Reference proteome</keyword>
<proteinExistence type="predicted"/>
<accession>A0A8G2C5M2</accession>
<dbReference type="InterPro" id="IPR036388">
    <property type="entry name" value="WH-like_DNA-bd_sf"/>
</dbReference>
<dbReference type="NCBIfam" id="TIGR02325">
    <property type="entry name" value="C_P_lyase_phnF"/>
    <property type="match status" value="1"/>
</dbReference>
<dbReference type="Gene3D" id="1.10.10.10">
    <property type="entry name" value="Winged helix-like DNA-binding domain superfamily/Winged helix DNA-binding domain"/>
    <property type="match status" value="1"/>
</dbReference>